<dbReference type="InterPro" id="IPR042321">
    <property type="entry name" value="Ima1"/>
</dbReference>
<dbReference type="PANTHER" id="PTHR28538:SF1">
    <property type="entry name" value="INTEGRAL INNER NUCLEAR MEMBRANE PROTEIN IMA1"/>
    <property type="match status" value="1"/>
</dbReference>
<evidence type="ECO:0000256" key="4">
    <source>
        <dbReference type="ARBA" id="ARBA00023136"/>
    </source>
</evidence>
<dbReference type="InterPro" id="IPR018617">
    <property type="entry name" value="Ima1_N"/>
</dbReference>
<feature type="transmembrane region" description="Helical" evidence="7">
    <location>
        <begin position="628"/>
        <end position="645"/>
    </location>
</feature>
<feature type="transmembrane region" description="Helical" evidence="7">
    <location>
        <begin position="603"/>
        <end position="622"/>
    </location>
</feature>
<dbReference type="AlphaFoldDB" id="A0A4V1C7W9"/>
<feature type="compositionally biased region" description="Polar residues" evidence="6">
    <location>
        <begin position="354"/>
        <end position="363"/>
    </location>
</feature>
<dbReference type="PANTHER" id="PTHR28538">
    <property type="entry name" value="INTEGRAL INNER NUCLEAR MEMBRANE PROTEIN IMA1"/>
    <property type="match status" value="1"/>
</dbReference>
<evidence type="ECO:0000256" key="5">
    <source>
        <dbReference type="ARBA" id="ARBA00023242"/>
    </source>
</evidence>
<name>A0A4V1C7W9_PYROR</name>
<dbReference type="GO" id="GO:0005637">
    <property type="term" value="C:nuclear inner membrane"/>
    <property type="evidence" value="ECO:0007669"/>
    <property type="project" value="UniProtKB-SubCell"/>
</dbReference>
<evidence type="ECO:0000256" key="1">
    <source>
        <dbReference type="ARBA" id="ARBA00004473"/>
    </source>
</evidence>
<evidence type="ECO:0000256" key="2">
    <source>
        <dbReference type="ARBA" id="ARBA00022692"/>
    </source>
</evidence>
<organism evidence="8 9">
    <name type="scientific">Pyricularia oryzae</name>
    <name type="common">Rice blast fungus</name>
    <name type="synonym">Magnaporthe oryzae</name>
    <dbReference type="NCBI Taxonomy" id="318829"/>
    <lineage>
        <taxon>Eukaryota</taxon>
        <taxon>Fungi</taxon>
        <taxon>Dikarya</taxon>
        <taxon>Ascomycota</taxon>
        <taxon>Pezizomycotina</taxon>
        <taxon>Sordariomycetes</taxon>
        <taxon>Sordariomycetidae</taxon>
        <taxon>Magnaporthales</taxon>
        <taxon>Pyriculariaceae</taxon>
        <taxon>Pyricularia</taxon>
    </lineage>
</organism>
<dbReference type="GO" id="GO:0071765">
    <property type="term" value="P:nuclear inner membrane organization"/>
    <property type="evidence" value="ECO:0007669"/>
    <property type="project" value="InterPro"/>
</dbReference>
<keyword evidence="5" id="KW-0539">Nucleus</keyword>
<feature type="region of interest" description="Disordered" evidence="6">
    <location>
        <begin position="496"/>
        <end position="544"/>
    </location>
</feature>
<feature type="region of interest" description="Disordered" evidence="6">
    <location>
        <begin position="338"/>
        <end position="427"/>
    </location>
</feature>
<feature type="region of interest" description="Disordered" evidence="6">
    <location>
        <begin position="46"/>
        <end position="68"/>
    </location>
</feature>
<dbReference type="Pfam" id="PF09779">
    <property type="entry name" value="Ima1_N"/>
    <property type="match status" value="1"/>
</dbReference>
<feature type="compositionally biased region" description="Basic and acidic residues" evidence="6">
    <location>
        <begin position="521"/>
        <end position="544"/>
    </location>
</feature>
<proteinExistence type="predicted"/>
<evidence type="ECO:0000256" key="6">
    <source>
        <dbReference type="SAM" id="MobiDB-lite"/>
    </source>
</evidence>
<feature type="transmembrane region" description="Helical" evidence="7">
    <location>
        <begin position="707"/>
        <end position="728"/>
    </location>
</feature>
<keyword evidence="4 7" id="KW-0472">Membrane</keyword>
<feature type="transmembrane region" description="Helical" evidence="7">
    <location>
        <begin position="665"/>
        <end position="687"/>
    </location>
</feature>
<dbReference type="GO" id="GO:0034506">
    <property type="term" value="C:chromosome, centromeric core domain"/>
    <property type="evidence" value="ECO:0007669"/>
    <property type="project" value="TreeGrafter"/>
</dbReference>
<sequence>MTTMPRLRSKAYLTCFYCGRKTSTRNDGSVRRFECPSCEATNYLDENGEITDPPLEATAPSGATDDKPPTMRDLLASQPDNDVFCAECLKNQRLFTASLAQYLPGDPDDPEYEARERNFYKFRNNLERQYPQTCSKCEPKVLERIAQAGYTAKTDHLRRMIDRSLKARTAEQASATGPLGVLSAVGRYLWLAGFIMQGLWHFRMMHELAKTADFPWLRSFGVRQLLGVLASLLSLLPEPEKVMKWSILSTAVSLWWNPFFLKTVRGFTRHLLGIGTWYTYQAVIMFFRVLAPGIPNLSREHGSTVYAQLTMHSLACIVMFYIAKLALSSIRVDTTPLFGSKSLPTPKSPEAAPQPSQRKSSGDTMFDTLDEVLVSPVPARESDDETETQSLPPKIRPRFTEGPLRGQQMSQGGGLFAPENARGSTFGRQDDKLRTTEYASEMDWQPTELPPRAFNPFSAPEQPLRSFNDAPVNDKHGPFWFKVPPAPATSMAHRALSPSTASSTALLQSQPEPIQQRRFFASREEEARKEQEAREERMRKEKERTKYIKSPSFRYRANDPRDPLSDMFEDTFKISPTRAASAQQAAQKADSAKEEVAARQIKASDFSVLLLSALLLIPGYETFVPKEYGVHMALSVCCTSLIIWVRVNLETFKTLQVQGRHRSKAFAYTVAAALALSEVGFITWTGLKAQDSGEHNALMAFSSQAKTVFLSLLLIHQLWNLLVVALVVHP</sequence>
<gene>
    <name evidence="8" type="ORF">PoMZ_06549</name>
</gene>
<dbReference type="EMBL" id="CP034209">
    <property type="protein sequence ID" value="QBZ64848.1"/>
    <property type="molecule type" value="Genomic_DNA"/>
</dbReference>
<keyword evidence="2 7" id="KW-0812">Transmembrane</keyword>
<feature type="compositionally biased region" description="Low complexity" evidence="6">
    <location>
        <begin position="496"/>
        <end position="510"/>
    </location>
</feature>
<evidence type="ECO:0000256" key="7">
    <source>
        <dbReference type="SAM" id="Phobius"/>
    </source>
</evidence>
<reference evidence="8 9" key="1">
    <citation type="journal article" date="2019" name="Mol. Biol. Evol.">
        <title>Blast fungal genomes show frequent chromosomal changes, gene gains and losses, and effector gene turnover.</title>
        <authorList>
            <person name="Gomez Luciano L.B."/>
            <person name="Jason Tsai I."/>
            <person name="Chuma I."/>
            <person name="Tosa Y."/>
            <person name="Chen Y.H."/>
            <person name="Li J.Y."/>
            <person name="Li M.Y."/>
            <person name="Jade Lu M.Y."/>
            <person name="Nakayashiki H."/>
            <person name="Li W.H."/>
        </authorList>
    </citation>
    <scope>NUCLEOTIDE SEQUENCE [LARGE SCALE GENOMIC DNA]</scope>
    <source>
        <strain evidence="8">MZ5-1-6</strain>
    </source>
</reference>
<accession>A0A4V1C7W9</accession>
<keyword evidence="3 7" id="KW-1133">Transmembrane helix</keyword>
<feature type="transmembrane region" description="Helical" evidence="7">
    <location>
        <begin position="271"/>
        <end position="291"/>
    </location>
</feature>
<evidence type="ECO:0000313" key="8">
    <source>
        <dbReference type="EMBL" id="QBZ64848.1"/>
    </source>
</evidence>
<dbReference type="Proteomes" id="UP000294847">
    <property type="component" value="Chromosome 6"/>
</dbReference>
<dbReference type="GO" id="GO:0034992">
    <property type="term" value="C:microtubule organizing center attachment site"/>
    <property type="evidence" value="ECO:0007669"/>
    <property type="project" value="TreeGrafter"/>
</dbReference>
<protein>
    <submittedName>
        <fullName evidence="8">Uncharacterized protein</fullName>
    </submittedName>
</protein>
<feature type="transmembrane region" description="Helical" evidence="7">
    <location>
        <begin position="303"/>
        <end position="323"/>
    </location>
</feature>
<evidence type="ECO:0000313" key="9">
    <source>
        <dbReference type="Proteomes" id="UP000294847"/>
    </source>
</evidence>
<evidence type="ECO:0000256" key="3">
    <source>
        <dbReference type="ARBA" id="ARBA00022989"/>
    </source>
</evidence>
<dbReference type="GO" id="GO:0044732">
    <property type="term" value="C:mitotic spindle pole body"/>
    <property type="evidence" value="ECO:0007669"/>
    <property type="project" value="TreeGrafter"/>
</dbReference>
<comment type="subcellular location">
    <subcellularLocation>
        <location evidence="1">Nucleus inner membrane</location>
        <topology evidence="1">Multi-pass membrane protein</topology>
    </subcellularLocation>
</comment>